<proteinExistence type="predicted"/>
<dbReference type="Proteomes" id="UP000324222">
    <property type="component" value="Unassembled WGS sequence"/>
</dbReference>
<comment type="caution">
    <text evidence="2">The sequence shown here is derived from an EMBL/GenBank/DDBJ whole genome shotgun (WGS) entry which is preliminary data.</text>
</comment>
<name>A0A5B7K6Z4_PORTR</name>
<evidence type="ECO:0000313" key="3">
    <source>
        <dbReference type="Proteomes" id="UP000324222"/>
    </source>
</evidence>
<dbReference type="AlphaFoldDB" id="A0A5B7K6Z4"/>
<sequence>MAATKEDGRAAPPPAASLQPTAEERRKSEAGGVIAEGAATRRRNFPGTCDQGLGVSVARQPSEMDPHYDAGMYGAVGGLGAVLGVLQGSGQVMGGVGEAAGCVVNVGAAGVWCGGVVWRKCQCGDVW</sequence>
<feature type="region of interest" description="Disordered" evidence="1">
    <location>
        <begin position="1"/>
        <end position="45"/>
    </location>
</feature>
<protein>
    <submittedName>
        <fullName evidence="2">Uncharacterized protein</fullName>
    </submittedName>
</protein>
<keyword evidence="3" id="KW-1185">Reference proteome</keyword>
<dbReference type="EMBL" id="VSRR010142555">
    <property type="protein sequence ID" value="MPD04751.1"/>
    <property type="molecule type" value="Genomic_DNA"/>
</dbReference>
<evidence type="ECO:0000256" key="1">
    <source>
        <dbReference type="SAM" id="MobiDB-lite"/>
    </source>
</evidence>
<reference evidence="2 3" key="1">
    <citation type="submission" date="2019-05" db="EMBL/GenBank/DDBJ databases">
        <title>Another draft genome of Portunus trituberculatus and its Hox gene families provides insights of decapod evolution.</title>
        <authorList>
            <person name="Jeong J.-H."/>
            <person name="Song I."/>
            <person name="Kim S."/>
            <person name="Choi T."/>
            <person name="Kim D."/>
            <person name="Ryu S."/>
            <person name="Kim W."/>
        </authorList>
    </citation>
    <scope>NUCLEOTIDE SEQUENCE [LARGE SCALE GENOMIC DNA]</scope>
    <source>
        <tissue evidence="2">Muscle</tissue>
    </source>
</reference>
<gene>
    <name evidence="2" type="ORF">E2C01_100457</name>
</gene>
<evidence type="ECO:0000313" key="2">
    <source>
        <dbReference type="EMBL" id="MPD04751.1"/>
    </source>
</evidence>
<accession>A0A5B7K6Z4</accession>
<organism evidence="2 3">
    <name type="scientific">Portunus trituberculatus</name>
    <name type="common">Swimming crab</name>
    <name type="synonym">Neptunus trituberculatus</name>
    <dbReference type="NCBI Taxonomy" id="210409"/>
    <lineage>
        <taxon>Eukaryota</taxon>
        <taxon>Metazoa</taxon>
        <taxon>Ecdysozoa</taxon>
        <taxon>Arthropoda</taxon>
        <taxon>Crustacea</taxon>
        <taxon>Multicrustacea</taxon>
        <taxon>Malacostraca</taxon>
        <taxon>Eumalacostraca</taxon>
        <taxon>Eucarida</taxon>
        <taxon>Decapoda</taxon>
        <taxon>Pleocyemata</taxon>
        <taxon>Brachyura</taxon>
        <taxon>Eubrachyura</taxon>
        <taxon>Portunoidea</taxon>
        <taxon>Portunidae</taxon>
        <taxon>Portuninae</taxon>
        <taxon>Portunus</taxon>
    </lineage>
</organism>